<feature type="domain" description="AMP-dependent synthetase/ligase" evidence="1">
    <location>
        <begin position="24"/>
        <end position="341"/>
    </location>
</feature>
<evidence type="ECO:0000313" key="3">
    <source>
        <dbReference type="Proteomes" id="UP000216024"/>
    </source>
</evidence>
<reference evidence="2 3" key="1">
    <citation type="submission" date="2017-06" db="EMBL/GenBank/DDBJ databases">
        <title>Draft genome sequence of anaerobic fermentative bacterium Anaeromicrobium sediminis DY2726D isolated from West Pacific Ocean sediments.</title>
        <authorList>
            <person name="Zeng X."/>
        </authorList>
    </citation>
    <scope>NUCLEOTIDE SEQUENCE [LARGE SCALE GENOMIC DNA]</scope>
    <source>
        <strain evidence="2 3">DY2726D</strain>
    </source>
</reference>
<dbReference type="Proteomes" id="UP000216024">
    <property type="component" value="Unassembled WGS sequence"/>
</dbReference>
<protein>
    <recommendedName>
        <fullName evidence="1">AMP-dependent synthetase/ligase domain-containing protein</fullName>
    </recommendedName>
</protein>
<dbReference type="Gene3D" id="3.40.50.12780">
    <property type="entry name" value="N-terminal domain of ligase-like"/>
    <property type="match status" value="1"/>
</dbReference>
<keyword evidence="3" id="KW-1185">Reference proteome</keyword>
<comment type="caution">
    <text evidence="2">The sequence shown here is derived from an EMBL/GenBank/DDBJ whole genome shotgun (WGS) entry which is preliminary data.</text>
</comment>
<dbReference type="OrthoDB" id="9778383at2"/>
<proteinExistence type="predicted"/>
<dbReference type="InterPro" id="IPR020845">
    <property type="entry name" value="AMP-binding_CS"/>
</dbReference>
<organism evidence="2 3">
    <name type="scientific">Anaeromicrobium sediminis</name>
    <dbReference type="NCBI Taxonomy" id="1478221"/>
    <lineage>
        <taxon>Bacteria</taxon>
        <taxon>Bacillati</taxon>
        <taxon>Bacillota</taxon>
        <taxon>Clostridia</taxon>
        <taxon>Peptostreptococcales</taxon>
        <taxon>Thermotaleaceae</taxon>
        <taxon>Anaeromicrobium</taxon>
    </lineage>
</organism>
<dbReference type="RefSeq" id="WP_095130885.1">
    <property type="nucleotide sequence ID" value="NZ_NIBG01000002.1"/>
</dbReference>
<dbReference type="EMBL" id="NIBG01000002">
    <property type="protein sequence ID" value="PAB60541.1"/>
    <property type="molecule type" value="Genomic_DNA"/>
</dbReference>
<dbReference type="AlphaFoldDB" id="A0A267MLS0"/>
<dbReference type="PANTHER" id="PTHR43272">
    <property type="entry name" value="LONG-CHAIN-FATTY-ACID--COA LIGASE"/>
    <property type="match status" value="1"/>
</dbReference>
<dbReference type="SUPFAM" id="SSF56801">
    <property type="entry name" value="Acetyl-CoA synthetase-like"/>
    <property type="match status" value="1"/>
</dbReference>
<gene>
    <name evidence="2" type="ORF">CCE28_03080</name>
</gene>
<dbReference type="InterPro" id="IPR042099">
    <property type="entry name" value="ANL_N_sf"/>
</dbReference>
<evidence type="ECO:0000259" key="1">
    <source>
        <dbReference type="Pfam" id="PF00501"/>
    </source>
</evidence>
<dbReference type="GO" id="GO:0016020">
    <property type="term" value="C:membrane"/>
    <property type="evidence" value="ECO:0007669"/>
    <property type="project" value="TreeGrafter"/>
</dbReference>
<dbReference type="InterPro" id="IPR000873">
    <property type="entry name" value="AMP-dep_synth/lig_dom"/>
</dbReference>
<evidence type="ECO:0000313" key="2">
    <source>
        <dbReference type="EMBL" id="PAB60541.1"/>
    </source>
</evidence>
<dbReference type="PANTHER" id="PTHR43272:SF52">
    <property type="entry name" value="AMP-DEPENDENT SYNTHETASE_LIGASE DOMAIN-CONTAINING PROTEIN"/>
    <property type="match status" value="1"/>
</dbReference>
<dbReference type="GO" id="GO:0004467">
    <property type="term" value="F:long-chain fatty acid-CoA ligase activity"/>
    <property type="evidence" value="ECO:0007669"/>
    <property type="project" value="TreeGrafter"/>
</dbReference>
<accession>A0A267MLS0</accession>
<sequence>MKNSNYPLYEVDNISNLKELIENASLKYSNKTAFEYRIKGNKTKKVSYRELKEHIDSLGTAFYSMGLKDSHIAVIGENSYEWIVTYFATVNGSNVIVPIDKDLSAQDIKNTLIDSNCRAIVYSHKYSKMIKEIEGQLPEIKYFIDMDGEEDNNKFISYETVIEKGTELVLQGHNDFIKNEIDPNKLTAIIYTSGTTGVSKGVMLSHENLATNTVGTLRYAKVHETVVLILPIHHTFGFTAGVLCMIHSGTKVCINKSLKSVSKDIVNFKPTDLMLVPLFLEKMYKKIWDRANKNGKANLLRKTIKFSNFLLNLGIDLRRKIFKNVLDGFGGNLELIVCGGATKQLSKYAEI</sequence>
<dbReference type="PROSITE" id="PS00455">
    <property type="entry name" value="AMP_BINDING"/>
    <property type="match status" value="1"/>
</dbReference>
<name>A0A267MLS0_9FIRM</name>
<dbReference type="Pfam" id="PF00501">
    <property type="entry name" value="AMP-binding"/>
    <property type="match status" value="1"/>
</dbReference>